<dbReference type="InterPro" id="IPR010920">
    <property type="entry name" value="LSM_dom_sf"/>
</dbReference>
<keyword evidence="6 8" id="KW-0472">Membrane</keyword>
<evidence type="ECO:0000256" key="6">
    <source>
        <dbReference type="ARBA" id="ARBA00023136"/>
    </source>
</evidence>
<feature type="transmembrane region" description="Helical" evidence="8">
    <location>
        <begin position="465"/>
        <end position="491"/>
    </location>
</feature>
<keyword evidence="3" id="KW-1003">Cell membrane</keyword>
<proteinExistence type="inferred from homology"/>
<name>A0A0P9GPI0_PSESX</name>
<dbReference type="Proteomes" id="UP000050297">
    <property type="component" value="Unassembled WGS sequence"/>
</dbReference>
<dbReference type="PANTHER" id="PTHR30347:SF9">
    <property type="entry name" value="MINICONDUCTANCE MECHANOSENSITIVE CHANNEL MSCM"/>
    <property type="match status" value="1"/>
</dbReference>
<evidence type="ECO:0000313" key="11">
    <source>
        <dbReference type="EMBL" id="KPW12386.1"/>
    </source>
</evidence>
<dbReference type="InterPro" id="IPR011066">
    <property type="entry name" value="MscS_channel_C_sf"/>
</dbReference>
<gene>
    <name evidence="11" type="ORF">ALO91_04932</name>
</gene>
<keyword evidence="5 8" id="KW-1133">Transmembrane helix</keyword>
<feature type="transmembrane region" description="Helical" evidence="8">
    <location>
        <begin position="393"/>
        <end position="411"/>
    </location>
</feature>
<feature type="domain" description="Mechanosensitive ion channel MscS" evidence="9">
    <location>
        <begin position="684"/>
        <end position="749"/>
    </location>
</feature>
<dbReference type="Gene3D" id="2.30.30.60">
    <property type="match status" value="1"/>
</dbReference>
<dbReference type="PATRIC" id="fig|199198.5.peg.2540"/>
<feature type="transmembrane region" description="Helical" evidence="8">
    <location>
        <begin position="600"/>
        <end position="617"/>
    </location>
</feature>
<comment type="similarity">
    <text evidence="2">Belongs to the MscS (TC 1.A.23) family.</text>
</comment>
<evidence type="ECO:0000313" key="12">
    <source>
        <dbReference type="Proteomes" id="UP000050297"/>
    </source>
</evidence>
<feature type="domain" description="DUF3772" evidence="10">
    <location>
        <begin position="198"/>
        <end position="257"/>
    </location>
</feature>
<organism evidence="11 12">
    <name type="scientific">Pseudomonas syringae pv. aceris</name>
    <dbReference type="NCBI Taxonomy" id="199198"/>
    <lineage>
        <taxon>Bacteria</taxon>
        <taxon>Pseudomonadati</taxon>
        <taxon>Pseudomonadota</taxon>
        <taxon>Gammaproteobacteria</taxon>
        <taxon>Pseudomonadales</taxon>
        <taxon>Pseudomonadaceae</taxon>
        <taxon>Pseudomonas</taxon>
        <taxon>Pseudomonas syringae</taxon>
    </lineage>
</organism>
<dbReference type="InterPro" id="IPR023408">
    <property type="entry name" value="MscS_beta-dom_sf"/>
</dbReference>
<feature type="transmembrane region" description="Helical" evidence="8">
    <location>
        <begin position="497"/>
        <end position="517"/>
    </location>
</feature>
<dbReference type="AlphaFoldDB" id="A0A0P9GPI0"/>
<feature type="region of interest" description="Disordered" evidence="7">
    <location>
        <begin position="36"/>
        <end position="61"/>
    </location>
</feature>
<evidence type="ECO:0000256" key="3">
    <source>
        <dbReference type="ARBA" id="ARBA00022475"/>
    </source>
</evidence>
<feature type="transmembrane region" description="Helical" evidence="8">
    <location>
        <begin position="274"/>
        <end position="294"/>
    </location>
</feature>
<evidence type="ECO:0000259" key="10">
    <source>
        <dbReference type="Pfam" id="PF12607"/>
    </source>
</evidence>
<dbReference type="InterPro" id="IPR006685">
    <property type="entry name" value="MscS_channel_2nd"/>
</dbReference>
<dbReference type="Pfam" id="PF12607">
    <property type="entry name" value="DUF3772"/>
    <property type="match status" value="1"/>
</dbReference>
<accession>A0A0P9GPI0</accession>
<comment type="subcellular location">
    <subcellularLocation>
        <location evidence="1">Cell membrane</location>
        <topology evidence="1">Multi-pass membrane protein</topology>
    </subcellularLocation>
</comment>
<dbReference type="Pfam" id="PF00924">
    <property type="entry name" value="MS_channel_2nd"/>
    <property type="match status" value="1"/>
</dbReference>
<dbReference type="InterPro" id="IPR011014">
    <property type="entry name" value="MscS_channel_TM-2"/>
</dbReference>
<evidence type="ECO:0000256" key="2">
    <source>
        <dbReference type="ARBA" id="ARBA00008017"/>
    </source>
</evidence>
<feature type="transmembrane region" description="Helical" evidence="8">
    <location>
        <begin position="668"/>
        <end position="695"/>
    </location>
</feature>
<evidence type="ECO:0000259" key="9">
    <source>
        <dbReference type="Pfam" id="PF00924"/>
    </source>
</evidence>
<dbReference type="PANTHER" id="PTHR30347">
    <property type="entry name" value="POTASSIUM CHANNEL RELATED"/>
    <property type="match status" value="1"/>
</dbReference>
<dbReference type="SUPFAM" id="SSF82689">
    <property type="entry name" value="Mechanosensitive channel protein MscS (YggB), C-terminal domain"/>
    <property type="match status" value="1"/>
</dbReference>
<evidence type="ECO:0000256" key="1">
    <source>
        <dbReference type="ARBA" id="ARBA00004651"/>
    </source>
</evidence>
<dbReference type="EMBL" id="LJPM01000507">
    <property type="protein sequence ID" value="KPW12386.1"/>
    <property type="molecule type" value="Genomic_DNA"/>
</dbReference>
<comment type="caution">
    <text evidence="11">The sequence shown here is derived from an EMBL/GenBank/DDBJ whole genome shotgun (WGS) entry which is preliminary data.</text>
</comment>
<evidence type="ECO:0000256" key="4">
    <source>
        <dbReference type="ARBA" id="ARBA00022692"/>
    </source>
</evidence>
<dbReference type="Gene3D" id="3.30.70.100">
    <property type="match status" value="1"/>
</dbReference>
<evidence type="ECO:0000256" key="7">
    <source>
        <dbReference type="SAM" id="MobiDB-lite"/>
    </source>
</evidence>
<dbReference type="InterPro" id="IPR052702">
    <property type="entry name" value="MscS-like_channel"/>
</dbReference>
<feature type="transmembrane region" description="Helical" evidence="8">
    <location>
        <begin position="315"/>
        <end position="339"/>
    </location>
</feature>
<feature type="transmembrane region" description="Helical" evidence="8">
    <location>
        <begin position="417"/>
        <end position="445"/>
    </location>
</feature>
<feature type="transmembrane region" description="Helical" evidence="8">
    <location>
        <begin position="637"/>
        <end position="656"/>
    </location>
</feature>
<sequence length="863" mass="92976">MVLKMQLSGMGWPALTALKREHLDILSADLGRPVHAAQTQDPARTTGLARPHRAEKEGKRMQHASLNRFRTGLLALLLLCVTLPALAQNAPAPQADSASSAAPAVEAPSLDDLNQQLDQIRQKVTVSANDDLLSSLRQAALQVQKHADNLVAQQAVDIEHLNDQLNILGPVQPDEAQSLTSQRKTLTAQKNALVNDERQTNELSQSARDLATQIFNLRRSLFDSQISTRTASPLSSAFWSTLIRPTDDDLGRLNRLLVDVRQVLNNAMAPENRVQFISVVLGALFIWVVVRRLLERLLIWAMIRWLPEGRLRRSALALAVGLSTILTITIATSLLRWGIVHNAVLSNDVVNLLDQVQTLITFCAFIVGLGRALLMLAHASWRLPQIPDQIATALGRFPPALALALMVIGTQERINSVIASSLALTVAVNGLTALAVSLVFFYALLRYRRTRRRFELERPAGFAGLIPFIVAVWVGLSLLALLSGYLTLAYFLAVKLLWVSVVASTAYLLIACFGDICETLLSPKQPGGLALGSALGLSTRHQAQASTVLAGIGRTLLLLTAVLLAFLPSGSSPGDLLASFTQLDVTSKSMGNLNIVPGDILVALVCLVVGLLSVRVLKEWFGERLLPETNMDAGMQASLVTLIGYIGFVLVVAVVMSTLNISLTNLTWVVSALSVGIGFGLQAIVQNFISGLILLTERPVKVGDWVSLAGVEGDIRRINVRATEIQMGDRSTVIVPNSQFITQNVRNVTMGNALGVVGITLTLPLETDVLQIRELLLQAFTEHEAILDAPAPSVTFKDLTNTGLIISASGYVNSPRSVGGARSDLLFTVLGRLRELGVALSAPQSMVLINEGAGKDAAAEESQ</sequence>
<dbReference type="GO" id="GO:0008381">
    <property type="term" value="F:mechanosensitive monoatomic ion channel activity"/>
    <property type="evidence" value="ECO:0007669"/>
    <property type="project" value="UniProtKB-ARBA"/>
</dbReference>
<evidence type="ECO:0000256" key="8">
    <source>
        <dbReference type="SAM" id="Phobius"/>
    </source>
</evidence>
<dbReference type="SUPFAM" id="SSF82861">
    <property type="entry name" value="Mechanosensitive channel protein MscS (YggB), transmembrane region"/>
    <property type="match status" value="1"/>
</dbReference>
<keyword evidence="4 8" id="KW-0812">Transmembrane</keyword>
<feature type="transmembrane region" description="Helical" evidence="8">
    <location>
        <begin position="359"/>
        <end position="381"/>
    </location>
</feature>
<evidence type="ECO:0000256" key="5">
    <source>
        <dbReference type="ARBA" id="ARBA00022989"/>
    </source>
</evidence>
<dbReference type="GO" id="GO:0005886">
    <property type="term" value="C:plasma membrane"/>
    <property type="evidence" value="ECO:0007669"/>
    <property type="project" value="UniProtKB-SubCell"/>
</dbReference>
<reference evidence="11 12" key="1">
    <citation type="submission" date="2015-09" db="EMBL/GenBank/DDBJ databases">
        <title>Genome announcement of multiple Pseudomonas syringae strains.</title>
        <authorList>
            <person name="Thakur S."/>
            <person name="Wang P.W."/>
            <person name="Gong Y."/>
            <person name="Weir B.S."/>
            <person name="Guttman D.S."/>
        </authorList>
    </citation>
    <scope>NUCLEOTIDE SEQUENCE [LARGE SCALE GENOMIC DNA]</scope>
    <source>
        <strain evidence="11 12">ICMP2802</strain>
    </source>
</reference>
<dbReference type="Gene3D" id="1.10.287.1260">
    <property type="match status" value="1"/>
</dbReference>
<protein>
    <submittedName>
        <fullName evidence="11">Small-conductance mechanosensitive channel family protein</fullName>
    </submittedName>
</protein>
<feature type="transmembrane region" description="Helical" evidence="8">
    <location>
        <begin position="548"/>
        <end position="567"/>
    </location>
</feature>
<dbReference type="SUPFAM" id="SSF50182">
    <property type="entry name" value="Sm-like ribonucleoproteins"/>
    <property type="match status" value="1"/>
</dbReference>
<dbReference type="InterPro" id="IPR022249">
    <property type="entry name" value="DUF3772"/>
</dbReference>